<reference evidence="3 4" key="1">
    <citation type="submission" date="2019-01" db="EMBL/GenBank/DDBJ databases">
        <title>Sequencing of cultivated peanut Arachis hypogaea provides insights into genome evolution and oil improvement.</title>
        <authorList>
            <person name="Chen X."/>
        </authorList>
    </citation>
    <scope>NUCLEOTIDE SEQUENCE [LARGE SCALE GENOMIC DNA]</scope>
    <source>
        <strain evidence="4">cv. Fuhuasheng</strain>
        <tissue evidence="3">Leaves</tissue>
    </source>
</reference>
<sequence length="224" mass="24383">MHSLPLHSGLSHSLSQQCTADAAAASPSHRRPCLSLPHVSFSLKTRIEVQPRAQKAPESPAVTTTRLSLSHSFLSRIATQSPESPGGDKSARRRRLPLHGPPSRPWLSLPHVSLSLTAAKAARRARLSSLRSVADNGEVLLFSAGKLHWEHHLPVVLLHLMKPLRGSNQASFTSRKRNEQAEADAERIGVGVTSKAQSIFDALSKTFRTISVKTETSQGGRRLQ</sequence>
<feature type="region of interest" description="Disordered" evidence="1">
    <location>
        <begin position="75"/>
        <end position="102"/>
    </location>
</feature>
<protein>
    <recommendedName>
        <fullName evidence="2">LSM12 anticodon-binding domain-containing protein</fullName>
    </recommendedName>
</protein>
<dbReference type="InterPro" id="IPR019181">
    <property type="entry name" value="LSM12_ABD"/>
</dbReference>
<evidence type="ECO:0000259" key="2">
    <source>
        <dbReference type="Pfam" id="PF09793"/>
    </source>
</evidence>
<evidence type="ECO:0000313" key="3">
    <source>
        <dbReference type="EMBL" id="RYR39678.1"/>
    </source>
</evidence>
<gene>
    <name evidence="3" type="ORF">Ahy_A09g045258</name>
</gene>
<dbReference type="AlphaFoldDB" id="A0A445BLY2"/>
<dbReference type="EMBL" id="SDMP01000009">
    <property type="protein sequence ID" value="RYR39678.1"/>
    <property type="molecule type" value="Genomic_DNA"/>
</dbReference>
<dbReference type="Pfam" id="PF09793">
    <property type="entry name" value="AD"/>
    <property type="match status" value="1"/>
</dbReference>
<feature type="domain" description="LSM12 anticodon-binding" evidence="2">
    <location>
        <begin position="175"/>
        <end position="210"/>
    </location>
</feature>
<proteinExistence type="predicted"/>
<evidence type="ECO:0000256" key="1">
    <source>
        <dbReference type="SAM" id="MobiDB-lite"/>
    </source>
</evidence>
<evidence type="ECO:0000313" key="4">
    <source>
        <dbReference type="Proteomes" id="UP000289738"/>
    </source>
</evidence>
<comment type="caution">
    <text evidence="3">The sequence shown here is derived from an EMBL/GenBank/DDBJ whole genome shotgun (WGS) entry which is preliminary data.</text>
</comment>
<name>A0A445BLY2_ARAHY</name>
<keyword evidence="4" id="KW-1185">Reference proteome</keyword>
<dbReference type="Proteomes" id="UP000289738">
    <property type="component" value="Chromosome A09"/>
</dbReference>
<accession>A0A445BLY2</accession>
<organism evidence="3 4">
    <name type="scientific">Arachis hypogaea</name>
    <name type="common">Peanut</name>
    <dbReference type="NCBI Taxonomy" id="3818"/>
    <lineage>
        <taxon>Eukaryota</taxon>
        <taxon>Viridiplantae</taxon>
        <taxon>Streptophyta</taxon>
        <taxon>Embryophyta</taxon>
        <taxon>Tracheophyta</taxon>
        <taxon>Spermatophyta</taxon>
        <taxon>Magnoliopsida</taxon>
        <taxon>eudicotyledons</taxon>
        <taxon>Gunneridae</taxon>
        <taxon>Pentapetalae</taxon>
        <taxon>rosids</taxon>
        <taxon>fabids</taxon>
        <taxon>Fabales</taxon>
        <taxon>Fabaceae</taxon>
        <taxon>Papilionoideae</taxon>
        <taxon>50 kb inversion clade</taxon>
        <taxon>dalbergioids sensu lato</taxon>
        <taxon>Dalbergieae</taxon>
        <taxon>Pterocarpus clade</taxon>
        <taxon>Arachis</taxon>
    </lineage>
</organism>